<dbReference type="STRING" id="937218.SAMN06297251_10632"/>
<dbReference type="RefSeq" id="WP_084409697.1">
    <property type="nucleotide sequence ID" value="NZ_FWXR01000006.1"/>
</dbReference>
<evidence type="ECO:0008006" key="3">
    <source>
        <dbReference type="Google" id="ProtNLM"/>
    </source>
</evidence>
<evidence type="ECO:0000313" key="2">
    <source>
        <dbReference type="Proteomes" id="UP000192656"/>
    </source>
</evidence>
<name>A0A1W2BC09_9HYPH</name>
<evidence type="ECO:0000313" key="1">
    <source>
        <dbReference type="EMBL" id="SMC70310.1"/>
    </source>
</evidence>
<dbReference type="EMBL" id="FWXR01000006">
    <property type="protein sequence ID" value="SMC70310.1"/>
    <property type="molecule type" value="Genomic_DNA"/>
</dbReference>
<dbReference type="AlphaFoldDB" id="A0A1W2BC09"/>
<sequence length="474" mass="52363">MTVLVTMRDALAEPHLLGNAMQGDTWAGWRILLIAAMGEELTEEERETFRLLTGRDHEPGERVEELWAVIGRRGGKTRAAAVIAVYLSCLVDYSDKLAIGERAILPFIATTKRNARKAFNYAVGIIKAAPMLRKLITNETAETLSLSTLVDLEVQAADWRVNRGDTAVAAIGDEAAFWRSDDAANPDTEILEAIRPALATTDGPLIIISSPYAKRGEVYSTWRKHFGPAGDPLILVAQAASRTMNPSLRQKVVDRAMERDEARAKAEWLAQFRSDVEVFLSRELVEAAIMPGTVVLPFVRGPSYRAFVDPSGGTSDSMTLAISHQENERVILDCVVERRPPFSPEDVVEEFCRVIKAYGLSKVTGDRYGGEWPRERFRMHGVQYEIASANRSELYLALVPILSSGRASLLDHDRLINQLIQLERRTSRNGRDSVDHPQGGHDDIANAVAGAFFATAMPGPKLPSVTVGKPYGWR</sequence>
<dbReference type="InterPro" id="IPR027417">
    <property type="entry name" value="P-loop_NTPase"/>
</dbReference>
<dbReference type="Proteomes" id="UP000192656">
    <property type="component" value="Unassembled WGS sequence"/>
</dbReference>
<keyword evidence="2" id="KW-1185">Reference proteome</keyword>
<protein>
    <recommendedName>
        <fullName evidence="3">Phage terminase-like protein, large subunit, contains N-terminal HTH domain</fullName>
    </recommendedName>
</protein>
<dbReference type="Gene3D" id="3.40.50.300">
    <property type="entry name" value="P-loop containing nucleotide triphosphate hydrolases"/>
    <property type="match status" value="1"/>
</dbReference>
<proteinExistence type="predicted"/>
<dbReference type="OrthoDB" id="280696at2"/>
<gene>
    <name evidence="1" type="ORF">SAMN06297251_10632</name>
</gene>
<organism evidence="1 2">
    <name type="scientific">Fulvimarina manganoxydans</name>
    <dbReference type="NCBI Taxonomy" id="937218"/>
    <lineage>
        <taxon>Bacteria</taxon>
        <taxon>Pseudomonadati</taxon>
        <taxon>Pseudomonadota</taxon>
        <taxon>Alphaproteobacteria</taxon>
        <taxon>Hyphomicrobiales</taxon>
        <taxon>Aurantimonadaceae</taxon>
        <taxon>Fulvimarina</taxon>
    </lineage>
</organism>
<reference evidence="1 2" key="1">
    <citation type="submission" date="2017-04" db="EMBL/GenBank/DDBJ databases">
        <authorList>
            <person name="Afonso C.L."/>
            <person name="Miller P.J."/>
            <person name="Scott M.A."/>
            <person name="Spackman E."/>
            <person name="Goraichik I."/>
            <person name="Dimitrov K.M."/>
            <person name="Suarez D.L."/>
            <person name="Swayne D.E."/>
        </authorList>
    </citation>
    <scope>NUCLEOTIDE SEQUENCE [LARGE SCALE GENOMIC DNA]</scope>
    <source>
        <strain evidence="1 2">CGMCC 1.10972</strain>
    </source>
</reference>
<accession>A0A1W2BC09</accession>
<dbReference type="Gene3D" id="3.30.420.240">
    <property type="match status" value="1"/>
</dbReference>